<dbReference type="SUPFAM" id="SSF56601">
    <property type="entry name" value="beta-lactamase/transpeptidase-like"/>
    <property type="match status" value="1"/>
</dbReference>
<reference evidence="2" key="1">
    <citation type="submission" date="2009-12" db="EMBL/GenBank/DDBJ databases">
        <authorList>
            <person name="Kielak A."/>
            <person name="van Veen J.A."/>
            <person name="Kowalchuk G.A."/>
        </authorList>
    </citation>
    <scope>NUCLEOTIDE SEQUENCE</scope>
</reference>
<dbReference type="AlphaFoldDB" id="E3T670"/>
<dbReference type="InterPro" id="IPR012338">
    <property type="entry name" value="Beta-lactam/transpept-like"/>
</dbReference>
<dbReference type="InterPro" id="IPR050491">
    <property type="entry name" value="AmpC-like"/>
</dbReference>
<organism evidence="2">
    <name type="scientific">uncultured bacterium 66</name>
    <dbReference type="NCBI Taxonomy" id="698391"/>
    <lineage>
        <taxon>Bacteria</taxon>
        <taxon>environmental samples</taxon>
    </lineage>
</organism>
<reference evidence="2" key="2">
    <citation type="journal article" date="2010" name="Appl. Environ. Microbiol.">
        <title>Comparative analysis of acidobacterial genomic fragments from terrestrial and aquatic metagenomic libraries, with emphasis on acidobacteria subdivision 6.</title>
        <authorList>
            <person name="Kielak A.M."/>
            <person name="van Veen J.A."/>
            <person name="Kowalchuk G.A."/>
        </authorList>
    </citation>
    <scope>NUCLEOTIDE SEQUENCE</scope>
</reference>
<dbReference type="EMBL" id="GU260700">
    <property type="protein sequence ID" value="ADC35814.1"/>
    <property type="molecule type" value="Genomic_DNA"/>
</dbReference>
<dbReference type="Gene3D" id="3.40.710.10">
    <property type="entry name" value="DD-peptidase/beta-lactamase superfamily"/>
    <property type="match status" value="1"/>
</dbReference>
<name>E3T670_9BACT</name>
<dbReference type="InterPro" id="IPR001466">
    <property type="entry name" value="Beta-lactam-related"/>
</dbReference>
<proteinExistence type="predicted"/>
<evidence type="ECO:0000259" key="1">
    <source>
        <dbReference type="Pfam" id="PF00144"/>
    </source>
</evidence>
<protein>
    <submittedName>
        <fullName evidence="2">Beta-lactamase</fullName>
    </submittedName>
</protein>
<sequence>MHRVIAAGLVALMGTSALLPGESARPEPEGWARVAAVFHDRAQKAGIVGSSLILVKDGAIAASAVDGYQDLDTRRVVDGETIYHWASITKTFTGIAIMQLRDRGRLSLDDSIVKYVPEFRRVHNPYGDISQVTIRHMMMHSSGLRAPTWPWGGDQPWHPFEPTEWSQLVAMLPYTQLNFAPGSKYSYSNPGVVFLGRIIEALSGDDYEIYVTKNILSPLGMHASFFDRAPYHLIAHRSHSYLRTDAGLTEARFDFDTGITVSNGGLNAPLADMARYLAFLTGASAPAGGDAVLRRASLEQMWTPQIAAADGEGATGPHAQAGLSFFIEQHGGVELIGHSGDQNGFISHLYLHRPTATGYVVSFNTDVAASKSLPSRPDTRQVDAAVRDAIIREILARK</sequence>
<dbReference type="PANTHER" id="PTHR46825:SF9">
    <property type="entry name" value="BETA-LACTAMASE-RELATED DOMAIN-CONTAINING PROTEIN"/>
    <property type="match status" value="1"/>
</dbReference>
<dbReference type="PANTHER" id="PTHR46825">
    <property type="entry name" value="D-ALANYL-D-ALANINE-CARBOXYPEPTIDASE/ENDOPEPTIDASE AMPH"/>
    <property type="match status" value="1"/>
</dbReference>
<evidence type="ECO:0000313" key="2">
    <source>
        <dbReference type="EMBL" id="ADC35814.1"/>
    </source>
</evidence>
<accession>E3T670</accession>
<dbReference type="Pfam" id="PF00144">
    <property type="entry name" value="Beta-lactamase"/>
    <property type="match status" value="1"/>
</dbReference>
<feature type="domain" description="Beta-lactamase-related" evidence="1">
    <location>
        <begin position="35"/>
        <end position="368"/>
    </location>
</feature>